<evidence type="ECO:0000313" key="9">
    <source>
        <dbReference type="Proteomes" id="UP000452235"/>
    </source>
</evidence>
<evidence type="ECO:0000256" key="2">
    <source>
        <dbReference type="ARBA" id="ARBA00005679"/>
    </source>
</evidence>
<evidence type="ECO:0000256" key="1">
    <source>
        <dbReference type="ARBA" id="ARBA00004613"/>
    </source>
</evidence>
<comment type="subcellular location">
    <subcellularLocation>
        <location evidence="1">Secreted</location>
    </subcellularLocation>
</comment>
<dbReference type="PANTHER" id="PTHR13234">
    <property type="entry name" value="GAMMA-INTERFERON INDUCIBLE LYSOSOMAL THIOL REDUCTASE GILT"/>
    <property type="match status" value="1"/>
</dbReference>
<dbReference type="PANTHER" id="PTHR13234:SF8">
    <property type="entry name" value="GAMMA-INTERFERON-INDUCIBLE LYSOSOMAL THIOL REDUCTASE"/>
    <property type="match status" value="1"/>
</dbReference>
<organism evidence="8 9">
    <name type="scientific">Aspergillus terreus</name>
    <dbReference type="NCBI Taxonomy" id="33178"/>
    <lineage>
        <taxon>Eukaryota</taxon>
        <taxon>Fungi</taxon>
        <taxon>Dikarya</taxon>
        <taxon>Ascomycota</taxon>
        <taxon>Pezizomycotina</taxon>
        <taxon>Eurotiomycetes</taxon>
        <taxon>Eurotiomycetidae</taxon>
        <taxon>Eurotiales</taxon>
        <taxon>Aspergillaceae</taxon>
        <taxon>Aspergillus</taxon>
        <taxon>Aspergillus subgen. Circumdati</taxon>
    </lineage>
</organism>
<dbReference type="GO" id="GO:0016671">
    <property type="term" value="F:oxidoreductase activity, acting on a sulfur group of donors, disulfide as acceptor"/>
    <property type="evidence" value="ECO:0007669"/>
    <property type="project" value="InterPro"/>
</dbReference>
<keyword evidence="9" id="KW-1185">Reference proteome</keyword>
<feature type="region of interest" description="Disordered" evidence="6">
    <location>
        <begin position="1"/>
        <end position="26"/>
    </location>
</feature>
<evidence type="ECO:0000256" key="4">
    <source>
        <dbReference type="ARBA" id="ARBA00022729"/>
    </source>
</evidence>
<feature type="compositionally biased region" description="Polar residues" evidence="6">
    <location>
        <begin position="15"/>
        <end position="25"/>
    </location>
</feature>
<keyword evidence="3" id="KW-0964">Secreted</keyword>
<feature type="transmembrane region" description="Helical" evidence="7">
    <location>
        <begin position="30"/>
        <end position="47"/>
    </location>
</feature>
<evidence type="ECO:0000313" key="8">
    <source>
        <dbReference type="EMBL" id="GFF13433.1"/>
    </source>
</evidence>
<evidence type="ECO:0000256" key="5">
    <source>
        <dbReference type="ARBA" id="ARBA00023180"/>
    </source>
</evidence>
<dbReference type="InterPro" id="IPR004911">
    <property type="entry name" value="Interferon-induced_GILT"/>
</dbReference>
<dbReference type="AlphaFoldDB" id="A0A5M3YYW9"/>
<evidence type="ECO:0000256" key="6">
    <source>
        <dbReference type="SAM" id="MobiDB-lite"/>
    </source>
</evidence>
<dbReference type="OrthoDB" id="958254at2759"/>
<accession>A0A5M3YYW9</accession>
<gene>
    <name evidence="8" type="ORF">ATEIFO6365_0002054400</name>
</gene>
<keyword evidence="7" id="KW-1133">Transmembrane helix</keyword>
<reference evidence="8 9" key="1">
    <citation type="submission" date="2020-01" db="EMBL/GenBank/DDBJ databases">
        <title>Aspergillus terreus IFO 6365 whole genome shotgun sequence.</title>
        <authorList>
            <person name="Kanamasa S."/>
            <person name="Takahashi H."/>
        </authorList>
    </citation>
    <scope>NUCLEOTIDE SEQUENCE [LARGE SCALE GENOMIC DNA]</scope>
    <source>
        <strain evidence="8 9">IFO 6365</strain>
    </source>
</reference>
<dbReference type="GO" id="GO:0005576">
    <property type="term" value="C:extracellular region"/>
    <property type="evidence" value="ECO:0007669"/>
    <property type="project" value="UniProtKB-SubCell"/>
</dbReference>
<protein>
    <submittedName>
        <fullName evidence="8">Gamma interferon inducible lysosomal thiol reductase</fullName>
    </submittedName>
</protein>
<comment type="similarity">
    <text evidence="2">Belongs to the GILT family.</text>
</comment>
<dbReference type="Pfam" id="PF03227">
    <property type="entry name" value="GILT"/>
    <property type="match status" value="1"/>
</dbReference>
<keyword evidence="5" id="KW-0325">Glycoprotein</keyword>
<keyword evidence="7" id="KW-0812">Transmembrane</keyword>
<keyword evidence="4" id="KW-0732">Signal</keyword>
<dbReference type="VEuPathDB" id="FungiDB:ATEG_02445"/>
<comment type="caution">
    <text evidence="8">The sequence shown here is derived from an EMBL/GenBank/DDBJ whole genome shotgun (WGS) entry which is preliminary data.</text>
</comment>
<keyword evidence="7" id="KW-0472">Membrane</keyword>
<dbReference type="Proteomes" id="UP000452235">
    <property type="component" value="Unassembled WGS sequence"/>
</dbReference>
<dbReference type="EMBL" id="BLJY01000002">
    <property type="protein sequence ID" value="GFF13433.1"/>
    <property type="molecule type" value="Genomic_DNA"/>
</dbReference>
<proteinExistence type="inferred from homology"/>
<evidence type="ECO:0000256" key="7">
    <source>
        <dbReference type="SAM" id="Phobius"/>
    </source>
</evidence>
<evidence type="ECO:0000256" key="3">
    <source>
        <dbReference type="ARBA" id="ARBA00022525"/>
    </source>
</evidence>
<sequence length="299" mass="33141">MEKTQLSRSHPHSISPETSTRSSPSGARRIVHAAVGLSFALLLFLYIPRSGLLSSHQTIRRFHCGFFSSPDNDAQQLMRPTEPLEDRTHHANKVPLEAHIMSKCPDAQYCLRKLVVPTMERVSDLVDFNLAFIANVSDKSSGITCMHGPEECVGDSLILCAENLPFNPDGDSTKPIRMPTIRSLGFANCLISSYQEIPDRELVHHCALQHGIDFEALNACVSRQEDDPNGKELSGLALLRESALHSAELGVKTSCTLRLDDEVWCVRDGGVWKDCAKGGKGSTVPVLVDEIRKRWEERN</sequence>
<name>A0A5M3YYW9_ASPTE</name>